<keyword evidence="10" id="KW-1185">Reference proteome</keyword>
<evidence type="ECO:0000256" key="7">
    <source>
        <dbReference type="SAM" id="Phobius"/>
    </source>
</evidence>
<evidence type="ECO:0000313" key="10">
    <source>
        <dbReference type="Proteomes" id="UP000295511"/>
    </source>
</evidence>
<evidence type="ECO:0000259" key="8">
    <source>
        <dbReference type="Pfam" id="PF02397"/>
    </source>
</evidence>
<feature type="domain" description="Bacterial sugar transferase" evidence="8">
    <location>
        <begin position="318"/>
        <end position="505"/>
    </location>
</feature>
<comment type="similarity">
    <text evidence="2">Belongs to the bacterial sugar transferase family.</text>
</comment>
<evidence type="ECO:0000256" key="3">
    <source>
        <dbReference type="ARBA" id="ARBA00022679"/>
    </source>
</evidence>
<name>A0A4R5KJL1_9MICC</name>
<organism evidence="9 10">
    <name type="scientific">Arthrobacter terricola</name>
    <dbReference type="NCBI Taxonomy" id="2547396"/>
    <lineage>
        <taxon>Bacteria</taxon>
        <taxon>Bacillati</taxon>
        <taxon>Actinomycetota</taxon>
        <taxon>Actinomycetes</taxon>
        <taxon>Micrococcales</taxon>
        <taxon>Micrococcaceae</taxon>
        <taxon>Arthrobacter</taxon>
    </lineage>
</organism>
<dbReference type="GO" id="GO:0016780">
    <property type="term" value="F:phosphotransferase activity, for other substituted phosphate groups"/>
    <property type="evidence" value="ECO:0007669"/>
    <property type="project" value="TreeGrafter"/>
</dbReference>
<dbReference type="Proteomes" id="UP000295511">
    <property type="component" value="Unassembled WGS sequence"/>
</dbReference>
<dbReference type="PANTHER" id="PTHR30576:SF10">
    <property type="entry name" value="SLL5057 PROTEIN"/>
    <property type="match status" value="1"/>
</dbReference>
<evidence type="ECO:0000256" key="1">
    <source>
        <dbReference type="ARBA" id="ARBA00004141"/>
    </source>
</evidence>
<dbReference type="InterPro" id="IPR003362">
    <property type="entry name" value="Bact_transf"/>
</dbReference>
<dbReference type="Pfam" id="PF02397">
    <property type="entry name" value="Bac_transf"/>
    <property type="match status" value="1"/>
</dbReference>
<dbReference type="RefSeq" id="WP_133204726.1">
    <property type="nucleotide sequence ID" value="NZ_SMRU01000014.1"/>
</dbReference>
<accession>A0A4R5KJL1</accession>
<evidence type="ECO:0000256" key="4">
    <source>
        <dbReference type="ARBA" id="ARBA00022692"/>
    </source>
</evidence>
<dbReference type="OrthoDB" id="9808602at2"/>
<keyword evidence="3 9" id="KW-0808">Transferase</keyword>
<dbReference type="EMBL" id="SMRU01000014">
    <property type="protein sequence ID" value="TDF95005.1"/>
    <property type="molecule type" value="Genomic_DNA"/>
</dbReference>
<reference evidence="9 10" key="1">
    <citation type="submission" date="2019-03" db="EMBL/GenBank/DDBJ databases">
        <title>Whole genome sequence of Arthrobacter sp JH1-1.</title>
        <authorList>
            <person name="Trinh H.N."/>
        </authorList>
    </citation>
    <scope>NUCLEOTIDE SEQUENCE [LARGE SCALE GENOMIC DNA]</scope>
    <source>
        <strain evidence="9 10">JH1-1</strain>
    </source>
</reference>
<protein>
    <submittedName>
        <fullName evidence="9">Sugar transferase</fullName>
    </submittedName>
</protein>
<comment type="subcellular location">
    <subcellularLocation>
        <location evidence="1">Membrane</location>
        <topology evidence="1">Multi-pass membrane protein</topology>
    </subcellularLocation>
</comment>
<dbReference type="PANTHER" id="PTHR30576">
    <property type="entry name" value="COLANIC BIOSYNTHESIS UDP-GLUCOSE LIPID CARRIER TRANSFERASE"/>
    <property type="match status" value="1"/>
</dbReference>
<dbReference type="GO" id="GO:0016020">
    <property type="term" value="C:membrane"/>
    <property type="evidence" value="ECO:0007669"/>
    <property type="project" value="UniProtKB-SubCell"/>
</dbReference>
<evidence type="ECO:0000256" key="2">
    <source>
        <dbReference type="ARBA" id="ARBA00006464"/>
    </source>
</evidence>
<keyword evidence="6 7" id="KW-0472">Membrane</keyword>
<proteinExistence type="inferred from homology"/>
<evidence type="ECO:0000256" key="5">
    <source>
        <dbReference type="ARBA" id="ARBA00022989"/>
    </source>
</evidence>
<feature type="transmembrane region" description="Helical" evidence="7">
    <location>
        <begin position="144"/>
        <end position="164"/>
    </location>
</feature>
<feature type="transmembrane region" description="Helical" evidence="7">
    <location>
        <begin position="82"/>
        <end position="98"/>
    </location>
</feature>
<dbReference type="NCBIfam" id="TIGR03025">
    <property type="entry name" value="EPS_sugtrans"/>
    <property type="match status" value="1"/>
</dbReference>
<keyword evidence="5 7" id="KW-1133">Transmembrane helix</keyword>
<comment type="caution">
    <text evidence="9">The sequence shown here is derived from an EMBL/GenBank/DDBJ whole genome shotgun (WGS) entry which is preliminary data.</text>
</comment>
<gene>
    <name evidence="9" type="ORF">E1809_12825</name>
</gene>
<feature type="transmembrane region" description="Helical" evidence="7">
    <location>
        <begin position="119"/>
        <end position="138"/>
    </location>
</feature>
<evidence type="ECO:0000256" key="6">
    <source>
        <dbReference type="ARBA" id="ARBA00023136"/>
    </source>
</evidence>
<dbReference type="InterPro" id="IPR017475">
    <property type="entry name" value="EPS_sugar_tfrase"/>
</dbReference>
<feature type="transmembrane region" description="Helical" evidence="7">
    <location>
        <begin position="320"/>
        <end position="344"/>
    </location>
</feature>
<dbReference type="AlphaFoldDB" id="A0A4R5KJL1"/>
<keyword evidence="4 7" id="KW-0812">Transmembrane</keyword>
<feature type="transmembrane region" description="Helical" evidence="7">
    <location>
        <begin position="50"/>
        <end position="70"/>
    </location>
</feature>
<sequence length="511" mass="55950">MPLIRNIRVAAQLPCILTSGTPKTEHNYLLGILVGTVSDWRVRTARTLRVVDAFVIVWAVAGAYSIRFGLDSSVTVAGLDSSYLLLSILLSVTWWLMLEAWSTRQSRILGSGPDEYKRVAAASLWLFGFIAIFSYVFRVETARGYVGIALPAGLIGLLLARWLLRQHLSVHRQRGRRMSRLLLLGGPSSVSHLATTLSSEKHAGYLPVAAYTPGHASSAEELDSIGLPVLGHEPTTVAILNAIDRSEADAVAITAGVLLHPKTLRQLGWKLADRNVGLIMAPALTDIAGPRIHKQQVAGLPLMHVTTPSLEAGQRVAKRLFDVVVSAGLLVLFSPVLAVVSLLVKFDSTGPVIFRQDRVGFEGAHFKMLKFRSMVADAETRLAEHAALNEGNGVLFKIKNDPRITRVGGFLRRYSLDELPQLFNVLTGSMSLVGPRPPLPREVDAYEDDVHRRLLVKPGVTGLWQVSGRSNLSWEDSVRLDLYYVENWSLAGDFTILLRTARAVLGSHGAY</sequence>
<evidence type="ECO:0000313" key="9">
    <source>
        <dbReference type="EMBL" id="TDF95005.1"/>
    </source>
</evidence>